<feature type="domain" description="Glycosyltransferase 2-like" evidence="2">
    <location>
        <begin position="50"/>
        <end position="159"/>
    </location>
</feature>
<evidence type="ECO:0000259" key="2">
    <source>
        <dbReference type="Pfam" id="PF00535"/>
    </source>
</evidence>
<organism evidence="3 4">
    <name type="scientific">Marinactinospora rubrisoli</name>
    <dbReference type="NCBI Taxonomy" id="2715399"/>
    <lineage>
        <taxon>Bacteria</taxon>
        <taxon>Bacillati</taxon>
        <taxon>Actinomycetota</taxon>
        <taxon>Actinomycetes</taxon>
        <taxon>Streptosporangiales</taxon>
        <taxon>Nocardiopsidaceae</taxon>
        <taxon>Marinactinospora</taxon>
    </lineage>
</organism>
<protein>
    <submittedName>
        <fullName evidence="3">Glycosyltransferase</fullName>
        <ecNumber evidence="3">2.4.-.-</ecNumber>
    </submittedName>
</protein>
<keyword evidence="3" id="KW-0808">Transferase</keyword>
<dbReference type="PANTHER" id="PTHR43685">
    <property type="entry name" value="GLYCOSYLTRANSFERASE"/>
    <property type="match status" value="1"/>
</dbReference>
<dbReference type="EC" id="2.4.-.-" evidence="3"/>
<comment type="caution">
    <text evidence="3">The sequence shown here is derived from an EMBL/GenBank/DDBJ whole genome shotgun (WGS) entry which is preliminary data.</text>
</comment>
<accession>A0ABW2KQ39</accession>
<feature type="region of interest" description="Disordered" evidence="1">
    <location>
        <begin position="509"/>
        <end position="559"/>
    </location>
</feature>
<dbReference type="EMBL" id="JBHTBH010000024">
    <property type="protein sequence ID" value="MFC7331508.1"/>
    <property type="molecule type" value="Genomic_DNA"/>
</dbReference>
<dbReference type="GO" id="GO:0016757">
    <property type="term" value="F:glycosyltransferase activity"/>
    <property type="evidence" value="ECO:0007669"/>
    <property type="project" value="UniProtKB-KW"/>
</dbReference>
<dbReference type="Proteomes" id="UP001596540">
    <property type="component" value="Unassembled WGS sequence"/>
</dbReference>
<evidence type="ECO:0000313" key="3">
    <source>
        <dbReference type="EMBL" id="MFC7331508.1"/>
    </source>
</evidence>
<evidence type="ECO:0000313" key="4">
    <source>
        <dbReference type="Proteomes" id="UP001596540"/>
    </source>
</evidence>
<dbReference type="SUPFAM" id="SSF53448">
    <property type="entry name" value="Nucleotide-diphospho-sugar transferases"/>
    <property type="match status" value="1"/>
</dbReference>
<keyword evidence="3" id="KW-0328">Glycosyltransferase</keyword>
<dbReference type="InterPro" id="IPR050834">
    <property type="entry name" value="Glycosyltransf_2"/>
</dbReference>
<keyword evidence="4" id="KW-1185">Reference proteome</keyword>
<gene>
    <name evidence="3" type="ORF">ACFQRF_27560</name>
</gene>
<dbReference type="Gene3D" id="3.90.550.10">
    <property type="entry name" value="Spore Coat Polysaccharide Biosynthesis Protein SpsA, Chain A"/>
    <property type="match status" value="1"/>
</dbReference>
<dbReference type="PANTHER" id="PTHR43685:SF2">
    <property type="entry name" value="GLYCOSYLTRANSFERASE 2-LIKE DOMAIN-CONTAINING PROTEIN"/>
    <property type="match status" value="1"/>
</dbReference>
<evidence type="ECO:0000256" key="1">
    <source>
        <dbReference type="SAM" id="MobiDB-lite"/>
    </source>
</evidence>
<reference evidence="4" key="1">
    <citation type="journal article" date="2019" name="Int. J. Syst. Evol. Microbiol.">
        <title>The Global Catalogue of Microorganisms (GCM) 10K type strain sequencing project: providing services to taxonomists for standard genome sequencing and annotation.</title>
        <authorList>
            <consortium name="The Broad Institute Genomics Platform"/>
            <consortium name="The Broad Institute Genome Sequencing Center for Infectious Disease"/>
            <person name="Wu L."/>
            <person name="Ma J."/>
        </authorList>
    </citation>
    <scope>NUCLEOTIDE SEQUENCE [LARGE SCALE GENOMIC DNA]</scope>
    <source>
        <strain evidence="4">CGMCC 4.7382</strain>
    </source>
</reference>
<dbReference type="RefSeq" id="WP_379874392.1">
    <property type="nucleotide sequence ID" value="NZ_JBHTBH010000024.1"/>
</dbReference>
<proteinExistence type="predicted"/>
<name>A0ABW2KQ39_9ACTN</name>
<dbReference type="Pfam" id="PF00535">
    <property type="entry name" value="Glycos_transf_2"/>
    <property type="match status" value="1"/>
</dbReference>
<sequence length="559" mass="60679">MQSFRYVVSRADGITHRGRVERTTTRIFRNCWEALVPPELGAWEPKLDVSVVIPARGDQRELDLALAALAAQTYPAHLLEVVVVDDHSRTPLRLPARRPANCRMERAPLTGVGAGHARAYGAHVTSGEILCWLDPDVVTDPWHVEAHARWQHLHPECVTLGRVGFPARCPHTAEEVVRLIADGDLADSLGEARGHPWVQRVLDRTDDLRDADHLGFHAHVGVSAAVRRSLYEAAGGVDPTLTLGQDTEFGYRLWQAGGVFLPEPRARGWHVGAGSSARTRVPSPRFRHAVLADLMPHPRCFRDDDGGGDARRVPLVRAVVRVAGVRYELVRACVDRLLAGTERDLAVTLVADWNSAAGAGAADPADPRPDPRLELRLVQANYLGDPRVSFAPHPPRTGFPSPYLLELPVGTGVGPDTVARLVAAAERARAGLTELAGPDDAPVPGLRLWRTRAVARALRVRDSHETLADTVTEVHGRLRVAMDENELTDLAALPVEELRAALWSAAESTEAAAAGDTPAGPQPAAPTRRRLRGLARAMGRVLRPTRGRRRGDGTEEAAA</sequence>
<dbReference type="InterPro" id="IPR029044">
    <property type="entry name" value="Nucleotide-diphossugar_trans"/>
</dbReference>
<dbReference type="InterPro" id="IPR001173">
    <property type="entry name" value="Glyco_trans_2-like"/>
</dbReference>